<gene>
    <name evidence="2" type="ORF">MKK02DRAFT_42073</name>
</gene>
<evidence type="ECO:0000313" key="2">
    <source>
        <dbReference type="EMBL" id="KAI9639031.1"/>
    </source>
</evidence>
<comment type="caution">
    <text evidence="2">The sequence shown here is derived from an EMBL/GenBank/DDBJ whole genome shotgun (WGS) entry which is preliminary data.</text>
</comment>
<dbReference type="AlphaFoldDB" id="A0AA38LYH3"/>
<dbReference type="GeneID" id="77731031"/>
<evidence type="ECO:0000256" key="1">
    <source>
        <dbReference type="SAM" id="MobiDB-lite"/>
    </source>
</evidence>
<dbReference type="EMBL" id="JAKWFO010000002">
    <property type="protein sequence ID" value="KAI9639031.1"/>
    <property type="molecule type" value="Genomic_DNA"/>
</dbReference>
<name>A0AA38LYH3_9TREE</name>
<reference evidence="2" key="1">
    <citation type="journal article" date="2022" name="G3 (Bethesda)">
        <title>High quality genome of the basidiomycete yeast Dioszegia hungarica PDD-24b-2 isolated from cloud water.</title>
        <authorList>
            <person name="Jarrige D."/>
            <person name="Haridas S."/>
            <person name="Bleykasten-Grosshans C."/>
            <person name="Joly M."/>
            <person name="Nadalig T."/>
            <person name="Sancelme M."/>
            <person name="Vuilleumier S."/>
            <person name="Grigoriev I.V."/>
            <person name="Amato P."/>
            <person name="Bringel F."/>
        </authorList>
    </citation>
    <scope>NUCLEOTIDE SEQUENCE</scope>
    <source>
        <strain evidence="2">PDD-24b-2</strain>
    </source>
</reference>
<protein>
    <submittedName>
        <fullName evidence="2">Uncharacterized protein</fullName>
    </submittedName>
</protein>
<organism evidence="2 3">
    <name type="scientific">Dioszegia hungarica</name>
    <dbReference type="NCBI Taxonomy" id="4972"/>
    <lineage>
        <taxon>Eukaryota</taxon>
        <taxon>Fungi</taxon>
        <taxon>Dikarya</taxon>
        <taxon>Basidiomycota</taxon>
        <taxon>Agaricomycotina</taxon>
        <taxon>Tremellomycetes</taxon>
        <taxon>Tremellales</taxon>
        <taxon>Bulleribasidiaceae</taxon>
        <taxon>Dioszegia</taxon>
    </lineage>
</organism>
<proteinExistence type="predicted"/>
<dbReference type="Proteomes" id="UP001164286">
    <property type="component" value="Unassembled WGS sequence"/>
</dbReference>
<sequence length="226" mass="24560">MSAQSVSSRGPAPRANPAGFRDPYTHGDLKIVCPGSQAVRWPTILVDRIKLEAVWPALCDMITRSEDDSCAELHLHCSRAAALLLLDAVMNPHVDPIPGRDCSSGKLLAAIEVARDYKLHGATRHLMYQLCAADRGDMRFEVFVRACQLDVQLASVVLSLAAAGEVPNKRLFWALLRAVRLAESASPLDNTHAEFWRIVAGDFLMTMNQVAQKTKTAGEGAGTEAV</sequence>
<accession>A0AA38LYH3</accession>
<feature type="region of interest" description="Disordered" evidence="1">
    <location>
        <begin position="1"/>
        <end position="21"/>
    </location>
</feature>
<keyword evidence="3" id="KW-1185">Reference proteome</keyword>
<dbReference type="RefSeq" id="XP_052948808.1">
    <property type="nucleotide sequence ID" value="XM_053091826.1"/>
</dbReference>
<evidence type="ECO:0000313" key="3">
    <source>
        <dbReference type="Proteomes" id="UP001164286"/>
    </source>
</evidence>